<comment type="similarity">
    <text evidence="3">Belongs to the class-V pyridoxal-phosphate-dependent aminotransferase family. SerC subfamily.</text>
</comment>
<keyword evidence="8 16" id="KW-0808">Transferase</keyword>
<name>A0ABU4S6V2_9GAMM</name>
<dbReference type="EC" id="2.6.1.52" evidence="4"/>
<dbReference type="Gene3D" id="3.40.640.10">
    <property type="entry name" value="Type I PLP-dependent aspartate aminotransferase-like (Major domain)"/>
    <property type="match status" value="1"/>
</dbReference>
<keyword evidence="17" id="KW-1185">Reference proteome</keyword>
<dbReference type="Pfam" id="PF00266">
    <property type="entry name" value="Aminotran_5"/>
    <property type="match status" value="1"/>
</dbReference>
<comment type="catalytic activity">
    <reaction evidence="13">
        <text>4-(phosphooxy)-L-threonine + 2-oxoglutarate = (R)-3-hydroxy-2-oxo-4-phosphooxybutanoate + L-glutamate</text>
        <dbReference type="Rhea" id="RHEA:16573"/>
        <dbReference type="ChEBI" id="CHEBI:16810"/>
        <dbReference type="ChEBI" id="CHEBI:29985"/>
        <dbReference type="ChEBI" id="CHEBI:58452"/>
        <dbReference type="ChEBI" id="CHEBI:58538"/>
        <dbReference type="EC" id="2.6.1.52"/>
    </reaction>
</comment>
<dbReference type="Gene3D" id="3.90.1150.10">
    <property type="entry name" value="Aspartate Aminotransferase, domain 1"/>
    <property type="match status" value="1"/>
</dbReference>
<evidence type="ECO:0000256" key="3">
    <source>
        <dbReference type="ARBA" id="ARBA00006904"/>
    </source>
</evidence>
<evidence type="ECO:0000256" key="1">
    <source>
        <dbReference type="ARBA" id="ARBA00001933"/>
    </source>
</evidence>
<comment type="pathway">
    <text evidence="2">Amino-acid biosynthesis; L-serine biosynthesis; L-serine from 3-phospho-D-glycerate: step 2/3.</text>
</comment>
<evidence type="ECO:0000256" key="2">
    <source>
        <dbReference type="ARBA" id="ARBA00005099"/>
    </source>
</evidence>
<evidence type="ECO:0000256" key="12">
    <source>
        <dbReference type="ARBA" id="ARBA00031421"/>
    </source>
</evidence>
<keyword evidence="11" id="KW-0718">Serine biosynthesis</keyword>
<accession>A0ABU4S6V2</accession>
<dbReference type="PIRSF" id="PIRSF000525">
    <property type="entry name" value="SerC"/>
    <property type="match status" value="1"/>
</dbReference>
<reference evidence="17" key="1">
    <citation type="journal article" date="2024" name="Toxins">
        <title>Genome Sequence Analysis of Native Xenorhabdus Strains Isolated from Entomopathogenic Nematodes in Argentina.</title>
        <authorList>
            <person name="Palma L."/>
            <person name="Frizzo L."/>
            <person name="Kaiser S."/>
            <person name="Berry C."/>
            <person name="Caballero P."/>
            <person name="Bode H.B."/>
            <person name="Del Valle E.E."/>
        </authorList>
    </citation>
    <scope>NUCLEOTIDE SEQUENCE [LARGE SCALE GENOMIC DNA]</scope>
    <source>
        <strain evidence="17">12</strain>
    </source>
</reference>
<evidence type="ECO:0000256" key="13">
    <source>
        <dbReference type="ARBA" id="ARBA00047630"/>
    </source>
</evidence>
<evidence type="ECO:0000256" key="6">
    <source>
        <dbReference type="ARBA" id="ARBA00022576"/>
    </source>
</evidence>
<feature type="domain" description="Aminotransferase class V" evidence="15">
    <location>
        <begin position="41"/>
        <end position="328"/>
    </location>
</feature>
<evidence type="ECO:0000256" key="10">
    <source>
        <dbReference type="ARBA" id="ARBA00023096"/>
    </source>
</evidence>
<evidence type="ECO:0000313" key="16">
    <source>
        <dbReference type="EMBL" id="MDX7986303.1"/>
    </source>
</evidence>
<sequence length="373" mass="41283">MAITIPEKLIPSDPRFGCGPSLIQLDDLTQLKEKGPHLLGTSHRKEPVRALCREIQNNLRKYLSIPDSYSIVLGNGGATVLFDMIGLGLVKTRIIHHVCGEFSDKWFKASSRISWIQSEKVVVDNGQANSIFFTEGADVVALTLNETSTGVMNTNMPEVGENCLLAVDATSAAGQIACDLTLVDVFFFSPQKVFASEGGLFVAILSPKAKERIVEIAINANRYIPVFADWRMALSNSEQQQTYNTPAVVTLFLFAEQLKRMNALGFSEVERQAKEKAVWIYQWAQSREYLSVYVAEAESRSTTVATIDVADFVAVDKLTHYLDKQGLAYGIEGYRALGRNQLRIALFHNIAFDDLKKLTALIDFLISSGEFAA</sequence>
<dbReference type="InterPro" id="IPR015422">
    <property type="entry name" value="PyrdxlP-dep_Trfase_small"/>
</dbReference>
<organism evidence="16 17">
    <name type="scientific">Xenorhabdus santafensis</name>
    <dbReference type="NCBI Taxonomy" id="2582833"/>
    <lineage>
        <taxon>Bacteria</taxon>
        <taxon>Pseudomonadati</taxon>
        <taxon>Pseudomonadota</taxon>
        <taxon>Gammaproteobacteria</taxon>
        <taxon>Enterobacterales</taxon>
        <taxon>Morganellaceae</taxon>
        <taxon>Xenorhabdus</taxon>
    </lineage>
</organism>
<comment type="caution">
    <text evidence="16">The sequence shown here is derived from an EMBL/GenBank/DDBJ whole genome shotgun (WGS) entry which is preliminary data.</text>
</comment>
<protein>
    <recommendedName>
        <fullName evidence="4">phosphoserine transaminase</fullName>
        <ecNumber evidence="4">2.6.1.52</ecNumber>
    </recommendedName>
    <alternativeName>
        <fullName evidence="12">Phosphohydroxythreonine aminotransferase</fullName>
    </alternativeName>
</protein>
<dbReference type="InterPro" id="IPR015424">
    <property type="entry name" value="PyrdxlP-dep_Trfase"/>
</dbReference>
<evidence type="ECO:0000256" key="9">
    <source>
        <dbReference type="ARBA" id="ARBA00022898"/>
    </source>
</evidence>
<comment type="cofactor">
    <cofactor evidence="1">
        <name>pyridoxal 5'-phosphate</name>
        <dbReference type="ChEBI" id="CHEBI:597326"/>
    </cofactor>
</comment>
<dbReference type="SUPFAM" id="SSF53383">
    <property type="entry name" value="PLP-dependent transferases"/>
    <property type="match status" value="1"/>
</dbReference>
<evidence type="ECO:0000259" key="15">
    <source>
        <dbReference type="Pfam" id="PF00266"/>
    </source>
</evidence>
<evidence type="ECO:0000256" key="4">
    <source>
        <dbReference type="ARBA" id="ARBA00013030"/>
    </source>
</evidence>
<evidence type="ECO:0000256" key="11">
    <source>
        <dbReference type="ARBA" id="ARBA00023299"/>
    </source>
</evidence>
<evidence type="ECO:0000256" key="8">
    <source>
        <dbReference type="ARBA" id="ARBA00022679"/>
    </source>
</evidence>
<evidence type="ECO:0000256" key="7">
    <source>
        <dbReference type="ARBA" id="ARBA00022605"/>
    </source>
</evidence>
<evidence type="ECO:0000256" key="14">
    <source>
        <dbReference type="ARBA" id="ARBA00049007"/>
    </source>
</evidence>
<keyword evidence="9" id="KW-0663">Pyridoxal phosphate</keyword>
<dbReference type="Proteomes" id="UP001271890">
    <property type="component" value="Unassembled WGS sequence"/>
</dbReference>
<dbReference type="InterPro" id="IPR000192">
    <property type="entry name" value="Aminotrans_V_dom"/>
</dbReference>
<keyword evidence="10" id="KW-0664">Pyridoxine biosynthesis</keyword>
<dbReference type="RefSeq" id="WP_319928749.1">
    <property type="nucleotide sequence ID" value="NZ_VCDN01000012.1"/>
</dbReference>
<comment type="catalytic activity">
    <reaction evidence="14">
        <text>O-phospho-L-serine + 2-oxoglutarate = 3-phosphooxypyruvate + L-glutamate</text>
        <dbReference type="Rhea" id="RHEA:14329"/>
        <dbReference type="ChEBI" id="CHEBI:16810"/>
        <dbReference type="ChEBI" id="CHEBI:18110"/>
        <dbReference type="ChEBI" id="CHEBI:29985"/>
        <dbReference type="ChEBI" id="CHEBI:57524"/>
        <dbReference type="EC" id="2.6.1.52"/>
    </reaction>
</comment>
<dbReference type="PANTHER" id="PTHR21152:SF40">
    <property type="entry name" value="ALANINE--GLYOXYLATE AMINOTRANSFERASE"/>
    <property type="match status" value="1"/>
</dbReference>
<keyword evidence="6 16" id="KW-0032">Aminotransferase</keyword>
<dbReference type="InterPro" id="IPR022278">
    <property type="entry name" value="Pser_aminoTfrase"/>
</dbReference>
<keyword evidence="7" id="KW-0028">Amino-acid biosynthesis</keyword>
<proteinExistence type="inferred from homology"/>
<evidence type="ECO:0000256" key="5">
    <source>
        <dbReference type="ARBA" id="ARBA00022490"/>
    </source>
</evidence>
<evidence type="ECO:0000313" key="17">
    <source>
        <dbReference type="Proteomes" id="UP001271890"/>
    </source>
</evidence>
<dbReference type="InterPro" id="IPR015421">
    <property type="entry name" value="PyrdxlP-dep_Trfase_major"/>
</dbReference>
<dbReference type="GO" id="GO:0004648">
    <property type="term" value="F:O-phospho-L-serine:2-oxoglutarate aminotransferase activity"/>
    <property type="evidence" value="ECO:0007669"/>
    <property type="project" value="UniProtKB-EC"/>
</dbReference>
<gene>
    <name evidence="16" type="ORF">FE392_02990</name>
</gene>
<dbReference type="EMBL" id="VCDN01000012">
    <property type="protein sequence ID" value="MDX7986303.1"/>
    <property type="molecule type" value="Genomic_DNA"/>
</dbReference>
<dbReference type="PANTHER" id="PTHR21152">
    <property type="entry name" value="AMINOTRANSFERASE CLASS V"/>
    <property type="match status" value="1"/>
</dbReference>
<keyword evidence="5" id="KW-0963">Cytoplasm</keyword>